<proteinExistence type="predicted"/>
<gene>
    <name evidence="2" type="primary">Oat</name>
    <name evidence="2" type="ORF">SNEC2469_LOCUS3301</name>
</gene>
<feature type="region of interest" description="Disordered" evidence="1">
    <location>
        <begin position="384"/>
        <end position="404"/>
    </location>
</feature>
<dbReference type="AlphaFoldDB" id="A0A812KP79"/>
<accession>A0A812KP79</accession>
<reference evidence="2" key="1">
    <citation type="submission" date="2021-02" db="EMBL/GenBank/DDBJ databases">
        <authorList>
            <person name="Dougan E. K."/>
            <person name="Rhodes N."/>
            <person name="Thang M."/>
            <person name="Chan C."/>
        </authorList>
    </citation>
    <scope>NUCLEOTIDE SEQUENCE</scope>
</reference>
<comment type="caution">
    <text evidence="2">The sequence shown here is derived from an EMBL/GenBank/DDBJ whole genome shotgun (WGS) entry which is preliminary data.</text>
</comment>
<dbReference type="OrthoDB" id="425114at2759"/>
<evidence type="ECO:0000313" key="2">
    <source>
        <dbReference type="EMBL" id="CAE7227517.1"/>
    </source>
</evidence>
<sequence length="404" mass="43923">MEEEETDSEESCREDGNGDADDVATNDATKREEDGDNEETNAEEGKQSGDSESSASPEELRNLASSCCSDGAALLRKGELQEAVRKLTRGQALLERTEPASVLDVEQKIFAALQADIAGNLGICYRRLKDFGPAVDQLKLALQHHEVRLRDCDKVDVADLRTLVAAHLNLASCHMECEAADAALQHAATAANMSGQVLTANREASGDVPAGPAENDFAMLAVSFHKVAEAHEALKEWGKAIFAHTQAREVVHRSLGPAHPLTQSLARCRPHLSRPSTGNRQNEFLDVYAASIGRSTGCPLLRPNKGQKVLPSIPQGARGKPFVRTTEALGFELVGYQMNATCFPSWPPTNASNEEQEWYAMARARRHEAPPLPKLAIKQEPVVDNFPVIPPPSRGALSRRSRRS</sequence>
<organism evidence="2 3">
    <name type="scientific">Symbiodinium necroappetens</name>
    <dbReference type="NCBI Taxonomy" id="1628268"/>
    <lineage>
        <taxon>Eukaryota</taxon>
        <taxon>Sar</taxon>
        <taxon>Alveolata</taxon>
        <taxon>Dinophyceae</taxon>
        <taxon>Suessiales</taxon>
        <taxon>Symbiodiniaceae</taxon>
        <taxon>Symbiodinium</taxon>
    </lineage>
</organism>
<feature type="region of interest" description="Disordered" evidence="1">
    <location>
        <begin position="1"/>
        <end position="62"/>
    </location>
</feature>
<evidence type="ECO:0000313" key="3">
    <source>
        <dbReference type="Proteomes" id="UP000601435"/>
    </source>
</evidence>
<evidence type="ECO:0000256" key="1">
    <source>
        <dbReference type="SAM" id="MobiDB-lite"/>
    </source>
</evidence>
<protein>
    <submittedName>
        <fullName evidence="2">Oat protein</fullName>
    </submittedName>
</protein>
<name>A0A812KP79_9DINO</name>
<dbReference type="InterPro" id="IPR019734">
    <property type="entry name" value="TPR_rpt"/>
</dbReference>
<dbReference type="SUPFAM" id="SSF48452">
    <property type="entry name" value="TPR-like"/>
    <property type="match status" value="1"/>
</dbReference>
<dbReference type="Proteomes" id="UP000601435">
    <property type="component" value="Unassembled WGS sequence"/>
</dbReference>
<dbReference type="InterPro" id="IPR011990">
    <property type="entry name" value="TPR-like_helical_dom_sf"/>
</dbReference>
<dbReference type="Gene3D" id="1.25.40.10">
    <property type="entry name" value="Tetratricopeptide repeat domain"/>
    <property type="match status" value="1"/>
</dbReference>
<dbReference type="SMART" id="SM00028">
    <property type="entry name" value="TPR"/>
    <property type="match status" value="4"/>
</dbReference>
<dbReference type="EMBL" id="CAJNJA010007675">
    <property type="protein sequence ID" value="CAE7227517.1"/>
    <property type="molecule type" value="Genomic_DNA"/>
</dbReference>
<keyword evidence="3" id="KW-1185">Reference proteome</keyword>